<feature type="region of interest" description="Disordered" evidence="1">
    <location>
        <begin position="1"/>
        <end position="69"/>
    </location>
</feature>
<dbReference type="PANTHER" id="PTHR35123:SF2">
    <property type="entry name" value="UBIQUITIN CARBOXYL-TERMINAL HYDROLASE-LIKE PROTEIN"/>
    <property type="match status" value="1"/>
</dbReference>
<protein>
    <submittedName>
        <fullName evidence="2">Uncharacterized protein</fullName>
    </submittedName>
</protein>
<feature type="region of interest" description="Disordered" evidence="1">
    <location>
        <begin position="117"/>
        <end position="138"/>
    </location>
</feature>
<feature type="compositionally biased region" description="Basic and acidic residues" evidence="1">
    <location>
        <begin position="21"/>
        <end position="32"/>
    </location>
</feature>
<evidence type="ECO:0000313" key="3">
    <source>
        <dbReference type="Proteomes" id="UP001152484"/>
    </source>
</evidence>
<dbReference type="EMBL" id="CAMAPE010000038">
    <property type="protein sequence ID" value="CAH9099712.1"/>
    <property type="molecule type" value="Genomic_DNA"/>
</dbReference>
<keyword evidence="3" id="KW-1185">Reference proteome</keyword>
<feature type="compositionally biased region" description="Polar residues" evidence="1">
    <location>
        <begin position="119"/>
        <end position="136"/>
    </location>
</feature>
<comment type="caution">
    <text evidence="2">The sequence shown here is derived from an EMBL/GenBank/DDBJ whole genome shotgun (WGS) entry which is preliminary data.</text>
</comment>
<name>A0A9P1EED9_CUSEU</name>
<feature type="compositionally biased region" description="Basic and acidic residues" evidence="1">
    <location>
        <begin position="55"/>
        <end position="65"/>
    </location>
</feature>
<dbReference type="PANTHER" id="PTHR35123">
    <property type="entry name" value="OS07G0633900 PROTEIN-RELATED"/>
    <property type="match status" value="1"/>
</dbReference>
<reference evidence="2" key="1">
    <citation type="submission" date="2022-07" db="EMBL/GenBank/DDBJ databases">
        <authorList>
            <person name="Macas J."/>
            <person name="Novak P."/>
            <person name="Neumann P."/>
        </authorList>
    </citation>
    <scope>NUCLEOTIDE SEQUENCE</scope>
</reference>
<organism evidence="2 3">
    <name type="scientific">Cuscuta europaea</name>
    <name type="common">European dodder</name>
    <dbReference type="NCBI Taxonomy" id="41803"/>
    <lineage>
        <taxon>Eukaryota</taxon>
        <taxon>Viridiplantae</taxon>
        <taxon>Streptophyta</taxon>
        <taxon>Embryophyta</taxon>
        <taxon>Tracheophyta</taxon>
        <taxon>Spermatophyta</taxon>
        <taxon>Magnoliopsida</taxon>
        <taxon>eudicotyledons</taxon>
        <taxon>Gunneridae</taxon>
        <taxon>Pentapetalae</taxon>
        <taxon>asterids</taxon>
        <taxon>lamiids</taxon>
        <taxon>Solanales</taxon>
        <taxon>Convolvulaceae</taxon>
        <taxon>Cuscuteae</taxon>
        <taxon>Cuscuta</taxon>
        <taxon>Cuscuta subgen. Cuscuta</taxon>
    </lineage>
</organism>
<gene>
    <name evidence="2" type="ORF">CEURO_LOCUS14592</name>
</gene>
<proteinExistence type="predicted"/>
<evidence type="ECO:0000313" key="2">
    <source>
        <dbReference type="EMBL" id="CAH9099712.1"/>
    </source>
</evidence>
<sequence>MVLNRSNSSPACFMSVSNGEHQCRSSRDDVRSGDGSSNEEAGGAGGGGINTNQRIEGDGNVDNRKGGKKSPLFCFRKVKRSAKRSKQRSSTSCVPGCFGLAALGSSGGDCCLCLKPPQTADSSSESQTSDPNSPNFSRAMLRGLIEKNDFYSKECNPH</sequence>
<accession>A0A9P1EED9</accession>
<evidence type="ECO:0000256" key="1">
    <source>
        <dbReference type="SAM" id="MobiDB-lite"/>
    </source>
</evidence>
<dbReference type="Proteomes" id="UP001152484">
    <property type="component" value="Unassembled WGS sequence"/>
</dbReference>
<dbReference type="OrthoDB" id="693585at2759"/>
<dbReference type="AlphaFoldDB" id="A0A9P1EED9"/>
<feature type="compositionally biased region" description="Polar residues" evidence="1">
    <location>
        <begin position="1"/>
        <end position="20"/>
    </location>
</feature>